<dbReference type="NCBIfam" id="NF047509">
    <property type="entry name" value="Rv3131_FMN_oxido"/>
    <property type="match status" value="1"/>
</dbReference>
<dbReference type="InterPro" id="IPR050627">
    <property type="entry name" value="Nitroreductase/BluB"/>
</dbReference>
<dbReference type="InterPro" id="IPR000415">
    <property type="entry name" value="Nitroreductase-like"/>
</dbReference>
<dbReference type="PANTHER" id="PTHR23026:SF123">
    <property type="entry name" value="NAD(P)H NITROREDUCTASE RV3131-RELATED"/>
    <property type="match status" value="1"/>
</dbReference>
<accession>A0ABV9CV55</accession>
<dbReference type="PANTHER" id="PTHR23026">
    <property type="entry name" value="NADPH NITROREDUCTASE"/>
    <property type="match status" value="1"/>
</dbReference>
<organism evidence="2 3">
    <name type="scientific">Sphaerisporangium dianthi</name>
    <dbReference type="NCBI Taxonomy" id="1436120"/>
    <lineage>
        <taxon>Bacteria</taxon>
        <taxon>Bacillati</taxon>
        <taxon>Actinomycetota</taxon>
        <taxon>Actinomycetes</taxon>
        <taxon>Streptosporangiales</taxon>
        <taxon>Streptosporangiaceae</taxon>
        <taxon>Sphaerisporangium</taxon>
    </lineage>
</organism>
<dbReference type="Proteomes" id="UP001596004">
    <property type="component" value="Unassembled WGS sequence"/>
</dbReference>
<comment type="caution">
    <text evidence="2">The sequence shown here is derived from an EMBL/GenBank/DDBJ whole genome shotgun (WGS) entry which is preliminary data.</text>
</comment>
<dbReference type="EMBL" id="JBHSFP010000086">
    <property type="protein sequence ID" value="MFC4537111.1"/>
    <property type="molecule type" value="Genomic_DNA"/>
</dbReference>
<sequence length="325" mass="35755">MPFPAATDLGVRWLLAAAGQAPSVLNTQPWRFRIVGEKSVELLADPDRRLRVADPRGRSMHVSCGAALFNLRLAVRVSGHLPSVWALPSPEEPRLLALVRMAPFGPPTAPEQELYAAIGRRRTSREPFSDRRVPPWVLADLRIAASREGANLVLPTMRAAADLLDYAAIAEEELSADHDYLAETRAWTIGGTHADGLPTYVLGPPPADDPALVRYFGVRNARTPERFESRPQLAVLTTPGDRPLDWLRAGQALQRVLLVAASHGLSASFLNQPLDLRDMRHRADPRHRRGHAQMIIRFGYGPGVPRAPRRPAAELRTGDPEPSSL</sequence>
<gene>
    <name evidence="2" type="ORF">ACFO60_40610</name>
</gene>
<protein>
    <submittedName>
        <fullName evidence="2">Acg family FMN-binding oxidoreductase</fullName>
    </submittedName>
</protein>
<reference evidence="3" key="1">
    <citation type="journal article" date="2019" name="Int. J. Syst. Evol. Microbiol.">
        <title>The Global Catalogue of Microorganisms (GCM) 10K type strain sequencing project: providing services to taxonomists for standard genome sequencing and annotation.</title>
        <authorList>
            <consortium name="The Broad Institute Genomics Platform"/>
            <consortium name="The Broad Institute Genome Sequencing Center for Infectious Disease"/>
            <person name="Wu L."/>
            <person name="Ma J."/>
        </authorList>
    </citation>
    <scope>NUCLEOTIDE SEQUENCE [LARGE SCALE GENOMIC DNA]</scope>
    <source>
        <strain evidence="3">CGMCC 4.7132</strain>
    </source>
</reference>
<feature type="region of interest" description="Disordered" evidence="1">
    <location>
        <begin position="300"/>
        <end position="325"/>
    </location>
</feature>
<dbReference type="SUPFAM" id="SSF55469">
    <property type="entry name" value="FMN-dependent nitroreductase-like"/>
    <property type="match status" value="2"/>
</dbReference>
<evidence type="ECO:0000313" key="2">
    <source>
        <dbReference type="EMBL" id="MFC4537111.1"/>
    </source>
</evidence>
<proteinExistence type="predicted"/>
<keyword evidence="3" id="KW-1185">Reference proteome</keyword>
<dbReference type="Gene3D" id="3.40.109.10">
    <property type="entry name" value="NADH Oxidase"/>
    <property type="match status" value="1"/>
</dbReference>
<name>A0ABV9CV55_9ACTN</name>
<evidence type="ECO:0000313" key="3">
    <source>
        <dbReference type="Proteomes" id="UP001596004"/>
    </source>
</evidence>
<dbReference type="RefSeq" id="WP_380852823.1">
    <property type="nucleotide sequence ID" value="NZ_JBHSFP010000086.1"/>
</dbReference>
<evidence type="ECO:0000256" key="1">
    <source>
        <dbReference type="SAM" id="MobiDB-lite"/>
    </source>
</evidence>